<dbReference type="AlphaFoldDB" id="A0AAD9JI02"/>
<feature type="transmembrane region" description="Helical" evidence="6">
    <location>
        <begin position="342"/>
        <end position="366"/>
    </location>
</feature>
<dbReference type="Gene3D" id="1.25.40.20">
    <property type="entry name" value="Ankyrin repeat-containing domain"/>
    <property type="match status" value="1"/>
</dbReference>
<accession>A0AAD9JI02</accession>
<name>A0AAD9JI02_9ANNE</name>
<dbReference type="InterPro" id="IPR005821">
    <property type="entry name" value="Ion_trans_dom"/>
</dbReference>
<dbReference type="GO" id="GO:0098703">
    <property type="term" value="P:calcium ion import across plasma membrane"/>
    <property type="evidence" value="ECO:0007669"/>
    <property type="project" value="TreeGrafter"/>
</dbReference>
<feature type="transmembrane region" description="Helical" evidence="6">
    <location>
        <begin position="110"/>
        <end position="132"/>
    </location>
</feature>
<dbReference type="GO" id="GO:0005262">
    <property type="term" value="F:calcium channel activity"/>
    <property type="evidence" value="ECO:0007669"/>
    <property type="project" value="TreeGrafter"/>
</dbReference>
<feature type="transmembrane region" description="Helical" evidence="6">
    <location>
        <begin position="628"/>
        <end position="650"/>
    </location>
</feature>
<feature type="domain" description="Ion transport" evidence="7">
    <location>
        <begin position="597"/>
        <end position="723"/>
    </location>
</feature>
<dbReference type="PANTHER" id="PTHR10582:SF2">
    <property type="entry name" value="INACTIVE"/>
    <property type="match status" value="1"/>
</dbReference>
<comment type="subcellular location">
    <subcellularLocation>
        <location evidence="1">Membrane</location>
        <topology evidence="1">Multi-pass membrane protein</topology>
    </subcellularLocation>
</comment>
<dbReference type="EMBL" id="JAODUP010000300">
    <property type="protein sequence ID" value="KAK2153344.1"/>
    <property type="molecule type" value="Genomic_DNA"/>
</dbReference>
<dbReference type="Pfam" id="PF00520">
    <property type="entry name" value="Ion_trans"/>
    <property type="match status" value="1"/>
</dbReference>
<keyword evidence="2 6" id="KW-0812">Transmembrane</keyword>
<protein>
    <recommendedName>
        <fullName evidence="7">Ion transport domain-containing protein</fullName>
    </recommendedName>
</protein>
<organism evidence="8 9">
    <name type="scientific">Paralvinella palmiformis</name>
    <dbReference type="NCBI Taxonomy" id="53620"/>
    <lineage>
        <taxon>Eukaryota</taxon>
        <taxon>Metazoa</taxon>
        <taxon>Spiralia</taxon>
        <taxon>Lophotrochozoa</taxon>
        <taxon>Annelida</taxon>
        <taxon>Polychaeta</taxon>
        <taxon>Sedentaria</taxon>
        <taxon>Canalipalpata</taxon>
        <taxon>Terebellida</taxon>
        <taxon>Terebelliformia</taxon>
        <taxon>Alvinellidae</taxon>
        <taxon>Paralvinella</taxon>
    </lineage>
</organism>
<reference evidence="8" key="1">
    <citation type="journal article" date="2023" name="Mol. Biol. Evol.">
        <title>Third-Generation Sequencing Reveals the Adaptive Role of the Epigenome in Three Deep-Sea Polychaetes.</title>
        <authorList>
            <person name="Perez M."/>
            <person name="Aroh O."/>
            <person name="Sun Y."/>
            <person name="Lan Y."/>
            <person name="Juniper S.K."/>
            <person name="Young C.R."/>
            <person name="Angers B."/>
            <person name="Qian P.Y."/>
        </authorList>
    </citation>
    <scope>NUCLEOTIDE SEQUENCE</scope>
    <source>
        <strain evidence="8">P08H-3</strain>
    </source>
</reference>
<dbReference type="GO" id="GO:0005886">
    <property type="term" value="C:plasma membrane"/>
    <property type="evidence" value="ECO:0007669"/>
    <property type="project" value="TreeGrafter"/>
</dbReference>
<comment type="caution">
    <text evidence="8">The sequence shown here is derived from an EMBL/GenBank/DDBJ whole genome shotgun (WGS) entry which is preliminary data.</text>
</comment>
<gene>
    <name evidence="8" type="ORF">LSH36_300g04081</name>
</gene>
<dbReference type="Proteomes" id="UP001208570">
    <property type="component" value="Unassembled WGS sequence"/>
</dbReference>
<feature type="transmembrane region" description="Helical" evidence="6">
    <location>
        <begin position="518"/>
        <end position="535"/>
    </location>
</feature>
<dbReference type="PANTHER" id="PTHR10582">
    <property type="entry name" value="TRANSIENT RECEPTOR POTENTIAL ION CHANNEL PROTEIN"/>
    <property type="match status" value="1"/>
</dbReference>
<evidence type="ECO:0000313" key="8">
    <source>
        <dbReference type="EMBL" id="KAK2153344.1"/>
    </source>
</evidence>
<evidence type="ECO:0000256" key="2">
    <source>
        <dbReference type="ARBA" id="ARBA00022692"/>
    </source>
</evidence>
<feature type="transmembrane region" description="Helical" evidence="6">
    <location>
        <begin position="693"/>
        <end position="715"/>
    </location>
</feature>
<evidence type="ECO:0000256" key="4">
    <source>
        <dbReference type="ARBA" id="ARBA00022989"/>
    </source>
</evidence>
<proteinExistence type="predicted"/>
<dbReference type="InterPro" id="IPR036770">
    <property type="entry name" value="Ankyrin_rpt-contain_sf"/>
</dbReference>
<keyword evidence="3" id="KW-0677">Repeat</keyword>
<feature type="transmembrane region" description="Helical" evidence="6">
    <location>
        <begin position="584"/>
        <end position="608"/>
    </location>
</feature>
<evidence type="ECO:0000256" key="3">
    <source>
        <dbReference type="ARBA" id="ARBA00022737"/>
    </source>
</evidence>
<dbReference type="SUPFAM" id="SSF48403">
    <property type="entry name" value="Ankyrin repeat"/>
    <property type="match status" value="1"/>
</dbReference>
<feature type="transmembrane region" description="Helical" evidence="6">
    <location>
        <begin position="735"/>
        <end position="757"/>
    </location>
</feature>
<keyword evidence="5 6" id="KW-0472">Membrane</keyword>
<evidence type="ECO:0000313" key="9">
    <source>
        <dbReference type="Proteomes" id="UP001208570"/>
    </source>
</evidence>
<keyword evidence="9" id="KW-1185">Reference proteome</keyword>
<evidence type="ECO:0000256" key="6">
    <source>
        <dbReference type="SAM" id="Phobius"/>
    </source>
</evidence>
<evidence type="ECO:0000256" key="5">
    <source>
        <dbReference type="ARBA" id="ARBA00023136"/>
    </source>
</evidence>
<sequence>MEKSISLDGVNRKRVSESVNELVSRVIEEIKHVVNDNLARHTDNTLFFRFVTGGNVTIAREIIRCLHSEELKRELSWATGKPTEDEVAEHYRLLEQVTRTSQLIRKWLCFVVFFVLFVATSPVFYGLHAIFWELGARRRVKSDSCSIKLPLVYALLSEDRDMVKLFLDSGCPVSKQDADGNNVYHYLARISADDSQKAIRCHEILKSACEDVDALKYVVTAQENKMRFTAWEYTAKYGSLLLCCKLANDKCGFGEPVLCVSRDVLWAKLTEHEELGYPAEGKFNVWQFDSTKYESGSAYSRQSYPLHLIVSRAVETLQEADINAVLASDFITKWMSEKVSKYLLPCIFSHLVGLTITFLFLVHLIWHVGNMDLTPLYAATFMKEGYAHELHRISDEVVRENRSWPSDQMTVSQYEIYSQHQLINQMQKVCMERCRCNTSLTDILSDVVTGVDDTDRPTSGVQLALNLIVGICVVQDLYCRLVFLLNNYNWSADTWQGATLPVLFKRLPGSYTDRQLNSFMYFLYGAGILLGHLYLSTANEGALQRTTFYSKAIRFSTGDPHNETARGLHDQADVVMGVFERQEFLSAVISKIIIICLLLRFVQTIYALRLVPNIGFFVITAKKMANTLLQFAVVFVIVLLAFGTIFYFIMRQPKCPAEKMDGFQSLASSLFSAYQTSLGYGSHHFSVHLNARLAYVAFTVIAVLLLLNLVIAVMTTTVEHMNQMPWKVMLISFELWDEILGIEAVFLALTSPCRRIFKCKKTPKSSEKTTTFEIVQWPNGTF</sequence>
<evidence type="ECO:0000256" key="1">
    <source>
        <dbReference type="ARBA" id="ARBA00004141"/>
    </source>
</evidence>
<keyword evidence="4 6" id="KW-1133">Transmembrane helix</keyword>
<dbReference type="InterPro" id="IPR024862">
    <property type="entry name" value="TRPV"/>
</dbReference>
<evidence type="ECO:0000259" key="7">
    <source>
        <dbReference type="Pfam" id="PF00520"/>
    </source>
</evidence>